<proteinExistence type="predicted"/>
<dbReference type="AlphaFoldDB" id="X1AS57"/>
<protein>
    <submittedName>
        <fullName evidence="1">Uncharacterized protein</fullName>
    </submittedName>
</protein>
<reference evidence="1" key="1">
    <citation type="journal article" date="2014" name="Front. Microbiol.">
        <title>High frequency of phylogenetically diverse reductive dehalogenase-homologous genes in deep subseafloor sedimentary metagenomes.</title>
        <authorList>
            <person name="Kawai M."/>
            <person name="Futagami T."/>
            <person name="Toyoda A."/>
            <person name="Takaki Y."/>
            <person name="Nishi S."/>
            <person name="Hori S."/>
            <person name="Arai W."/>
            <person name="Tsubouchi T."/>
            <person name="Morono Y."/>
            <person name="Uchiyama I."/>
            <person name="Ito T."/>
            <person name="Fujiyama A."/>
            <person name="Inagaki F."/>
            <person name="Takami H."/>
        </authorList>
    </citation>
    <scope>NUCLEOTIDE SEQUENCE</scope>
    <source>
        <strain evidence="1">Expedition CK06-06</strain>
    </source>
</reference>
<sequence length="45" mass="4895">MGLILSFTALCRAEPAVVRGLLREDGSSFLIDTSTGEIVLDHKYV</sequence>
<dbReference type="EMBL" id="BART01017120">
    <property type="protein sequence ID" value="GAG75128.1"/>
    <property type="molecule type" value="Genomic_DNA"/>
</dbReference>
<evidence type="ECO:0000313" key="1">
    <source>
        <dbReference type="EMBL" id="GAG75128.1"/>
    </source>
</evidence>
<gene>
    <name evidence="1" type="ORF">S01H4_32690</name>
</gene>
<accession>X1AS57</accession>
<feature type="non-terminal residue" evidence="1">
    <location>
        <position position="45"/>
    </location>
</feature>
<organism evidence="1">
    <name type="scientific">marine sediment metagenome</name>
    <dbReference type="NCBI Taxonomy" id="412755"/>
    <lineage>
        <taxon>unclassified sequences</taxon>
        <taxon>metagenomes</taxon>
        <taxon>ecological metagenomes</taxon>
    </lineage>
</organism>
<name>X1AS57_9ZZZZ</name>
<comment type="caution">
    <text evidence="1">The sequence shown here is derived from an EMBL/GenBank/DDBJ whole genome shotgun (WGS) entry which is preliminary data.</text>
</comment>